<dbReference type="eggNOG" id="COG1349">
    <property type="taxonomic scope" value="Bacteria"/>
</dbReference>
<dbReference type="PRINTS" id="PR00037">
    <property type="entry name" value="HTHLACR"/>
</dbReference>
<dbReference type="InterPro" id="IPR037171">
    <property type="entry name" value="NagB/RpiA_transferase-like"/>
</dbReference>
<dbReference type="SUPFAM" id="SSF100950">
    <property type="entry name" value="NagB/RpiA/CoA transferase-like"/>
    <property type="match status" value="1"/>
</dbReference>
<gene>
    <name evidence="5" type="ORF">SAMN02910406_03407</name>
</gene>
<dbReference type="SMART" id="SM00420">
    <property type="entry name" value="HTH_DEOR"/>
    <property type="match status" value="1"/>
</dbReference>
<keyword evidence="3" id="KW-0804">Transcription</keyword>
<dbReference type="AlphaFoldDB" id="A0A1I1QI14"/>
<dbReference type="InterPro" id="IPR001034">
    <property type="entry name" value="DeoR_HTH"/>
</dbReference>
<dbReference type="SMART" id="SM01134">
    <property type="entry name" value="DeoRC"/>
    <property type="match status" value="1"/>
</dbReference>
<feature type="domain" description="HTH deoR-type" evidence="4">
    <location>
        <begin position="3"/>
        <end position="58"/>
    </location>
</feature>
<keyword evidence="2" id="KW-0238">DNA-binding</keyword>
<organism evidence="5 6">
    <name type="scientific">Ruminococcus albus</name>
    <dbReference type="NCBI Taxonomy" id="1264"/>
    <lineage>
        <taxon>Bacteria</taxon>
        <taxon>Bacillati</taxon>
        <taxon>Bacillota</taxon>
        <taxon>Clostridia</taxon>
        <taxon>Eubacteriales</taxon>
        <taxon>Oscillospiraceae</taxon>
        <taxon>Ruminococcus</taxon>
    </lineage>
</organism>
<evidence type="ECO:0000256" key="1">
    <source>
        <dbReference type="ARBA" id="ARBA00023015"/>
    </source>
</evidence>
<protein>
    <submittedName>
        <fullName evidence="5">Transcriptional regulator, DeoR family</fullName>
    </submittedName>
</protein>
<evidence type="ECO:0000256" key="3">
    <source>
        <dbReference type="ARBA" id="ARBA00023163"/>
    </source>
</evidence>
<keyword evidence="1" id="KW-0805">Transcription regulation</keyword>
<proteinExistence type="predicted"/>
<dbReference type="PROSITE" id="PS51000">
    <property type="entry name" value="HTH_DEOR_2"/>
    <property type="match status" value="1"/>
</dbReference>
<dbReference type="PROSITE" id="PS00894">
    <property type="entry name" value="HTH_DEOR_1"/>
    <property type="match status" value="1"/>
</dbReference>
<name>A0A1I1QI14_RUMAL</name>
<dbReference type="Proteomes" id="UP000182192">
    <property type="component" value="Unassembled WGS sequence"/>
</dbReference>
<dbReference type="InterPro" id="IPR050313">
    <property type="entry name" value="Carb_Metab_HTH_regulators"/>
</dbReference>
<accession>A0A1I1QI14</accession>
<dbReference type="RefSeq" id="WP_074963184.1">
    <property type="nucleotide sequence ID" value="NZ_FOKQ01000048.1"/>
</dbReference>
<dbReference type="PANTHER" id="PTHR30363:SF56">
    <property type="entry name" value="TRANSCRIPTIONAL REGULATOR, DEOR FAMILY"/>
    <property type="match status" value="1"/>
</dbReference>
<dbReference type="InterPro" id="IPR036390">
    <property type="entry name" value="WH_DNA-bd_sf"/>
</dbReference>
<dbReference type="SUPFAM" id="SSF46785">
    <property type="entry name" value="Winged helix' DNA-binding domain"/>
    <property type="match status" value="1"/>
</dbReference>
<dbReference type="EMBL" id="FOKQ01000048">
    <property type="protein sequence ID" value="SFD21622.1"/>
    <property type="molecule type" value="Genomic_DNA"/>
</dbReference>
<evidence type="ECO:0000313" key="5">
    <source>
        <dbReference type="EMBL" id="SFD21622.1"/>
    </source>
</evidence>
<dbReference type="GO" id="GO:0003700">
    <property type="term" value="F:DNA-binding transcription factor activity"/>
    <property type="evidence" value="ECO:0007669"/>
    <property type="project" value="InterPro"/>
</dbReference>
<sequence>MLTEERHSIILNSVNSKKSVQLSELCELLNASESTVRRDLNALAEKGLLLKVHGGAISVNDSFVAEEQDIEKKSKLFNDEKLAIARYAASLIDDGDFVFIDAGTTTEKMIDFIPDKNVTFVTNAFIHAKKLAQRGFKVFIPAGEIKLSTEAIVGAECVSSLQSYNFTKSFIGANGISLSGDISTPDRNEASVKTAVIRNSRTVYILADHSKFEQITSVTFTDLGRVMIITDKLGDKKYLSATNIKEVM</sequence>
<evidence type="ECO:0000259" key="4">
    <source>
        <dbReference type="PROSITE" id="PS51000"/>
    </source>
</evidence>
<evidence type="ECO:0000313" key="6">
    <source>
        <dbReference type="Proteomes" id="UP000182192"/>
    </source>
</evidence>
<dbReference type="Gene3D" id="3.40.50.1360">
    <property type="match status" value="1"/>
</dbReference>
<reference evidence="5 6" key="1">
    <citation type="submission" date="2016-10" db="EMBL/GenBank/DDBJ databases">
        <authorList>
            <person name="de Groot N.N."/>
        </authorList>
    </citation>
    <scope>NUCLEOTIDE SEQUENCE [LARGE SCALE GENOMIC DNA]</scope>
    <source>
        <strain evidence="5 6">AR67</strain>
    </source>
</reference>
<dbReference type="InterPro" id="IPR014036">
    <property type="entry name" value="DeoR-like_C"/>
</dbReference>
<dbReference type="InterPro" id="IPR018356">
    <property type="entry name" value="Tscrpt_reg_HTH_DeoR_CS"/>
</dbReference>
<dbReference type="Pfam" id="PF08220">
    <property type="entry name" value="HTH_DeoR"/>
    <property type="match status" value="1"/>
</dbReference>
<dbReference type="GO" id="GO:0003677">
    <property type="term" value="F:DNA binding"/>
    <property type="evidence" value="ECO:0007669"/>
    <property type="project" value="UniProtKB-KW"/>
</dbReference>
<evidence type="ECO:0000256" key="2">
    <source>
        <dbReference type="ARBA" id="ARBA00023125"/>
    </source>
</evidence>
<dbReference type="Gene3D" id="1.10.10.10">
    <property type="entry name" value="Winged helix-like DNA-binding domain superfamily/Winged helix DNA-binding domain"/>
    <property type="match status" value="1"/>
</dbReference>
<dbReference type="PANTHER" id="PTHR30363">
    <property type="entry name" value="HTH-TYPE TRANSCRIPTIONAL REGULATOR SRLR-RELATED"/>
    <property type="match status" value="1"/>
</dbReference>
<dbReference type="InterPro" id="IPR036388">
    <property type="entry name" value="WH-like_DNA-bd_sf"/>
</dbReference>
<dbReference type="OrthoDB" id="9797223at2"/>
<dbReference type="Pfam" id="PF00455">
    <property type="entry name" value="DeoRC"/>
    <property type="match status" value="1"/>
</dbReference>